<keyword evidence="9" id="KW-1278">Translocase</keyword>
<evidence type="ECO:0000256" key="7">
    <source>
        <dbReference type="ARBA" id="ARBA00022723"/>
    </source>
</evidence>
<dbReference type="GO" id="GO:0008863">
    <property type="term" value="F:formate dehydrogenase (NAD+) activity"/>
    <property type="evidence" value="ECO:0007669"/>
    <property type="project" value="InterPro"/>
</dbReference>
<dbReference type="PROSITE" id="PS51379">
    <property type="entry name" value="4FE4S_FER_2"/>
    <property type="match status" value="1"/>
</dbReference>
<dbReference type="InterPro" id="IPR041924">
    <property type="entry name" value="Formate_Dh-H_N"/>
</dbReference>
<dbReference type="GO" id="GO:0043546">
    <property type="term" value="F:molybdopterin cofactor binding"/>
    <property type="evidence" value="ECO:0007669"/>
    <property type="project" value="InterPro"/>
</dbReference>
<reference evidence="17" key="1">
    <citation type="submission" date="2020-11" db="EMBL/GenBank/DDBJ databases">
        <title>Halonatronomonas betainensis gen. nov., sp. nov. a novel haloalkaliphilic representative of the family Halanaerobiacae capable of betaine degradation.</title>
        <authorList>
            <person name="Boltyanskaya Y."/>
            <person name="Kevbrin V."/>
            <person name="Detkova E."/>
            <person name="Grouzdev D.S."/>
            <person name="Koziaeva V."/>
            <person name="Zhilina T."/>
        </authorList>
    </citation>
    <scope>NUCLEOTIDE SEQUENCE</scope>
    <source>
        <strain evidence="17">Z-7014</strain>
    </source>
</reference>
<evidence type="ECO:0000313" key="17">
    <source>
        <dbReference type="EMBL" id="MBF8435658.1"/>
    </source>
</evidence>
<dbReference type="InterPro" id="IPR006655">
    <property type="entry name" value="Mopterin_OxRdtase_prok_CS"/>
</dbReference>
<dbReference type="Gene3D" id="3.30.70.20">
    <property type="match status" value="1"/>
</dbReference>
<dbReference type="SUPFAM" id="SSF53706">
    <property type="entry name" value="Formate dehydrogenase/DMSO reductase, domains 1-3"/>
    <property type="match status" value="1"/>
</dbReference>
<keyword evidence="5" id="KW-0288">FMN</keyword>
<evidence type="ECO:0000259" key="16">
    <source>
        <dbReference type="PROSITE" id="PS51669"/>
    </source>
</evidence>
<dbReference type="PROSITE" id="PS51669">
    <property type="entry name" value="4FE4S_MOW_BIS_MGD"/>
    <property type="match status" value="1"/>
</dbReference>
<dbReference type="CDD" id="cd02753">
    <property type="entry name" value="MopB_Formate-Dh-H"/>
    <property type="match status" value="1"/>
</dbReference>
<dbReference type="InterPro" id="IPR054351">
    <property type="entry name" value="NADH_UbQ_OxRdtase_ferredoxin"/>
</dbReference>
<dbReference type="Gene3D" id="3.40.228.10">
    <property type="entry name" value="Dimethylsulfoxide Reductase, domain 2"/>
    <property type="match status" value="1"/>
</dbReference>
<dbReference type="Pfam" id="PF03116">
    <property type="entry name" value="NQR2_RnfD_RnfE"/>
    <property type="match status" value="1"/>
</dbReference>
<keyword evidence="11" id="KW-0408">Iron</keyword>
<dbReference type="GO" id="GO:0051539">
    <property type="term" value="F:4 iron, 4 sulfur cluster binding"/>
    <property type="evidence" value="ECO:0007669"/>
    <property type="project" value="UniProtKB-KW"/>
</dbReference>
<feature type="transmembrane region" description="Helical" evidence="14">
    <location>
        <begin position="89"/>
        <end position="122"/>
    </location>
</feature>
<dbReference type="EMBL" id="JADPIE010000001">
    <property type="protein sequence ID" value="MBF8435658.1"/>
    <property type="molecule type" value="Genomic_DNA"/>
</dbReference>
<evidence type="ECO:0000256" key="6">
    <source>
        <dbReference type="ARBA" id="ARBA00022692"/>
    </source>
</evidence>
<dbReference type="Pfam" id="PF00384">
    <property type="entry name" value="Molybdopterin"/>
    <property type="match status" value="1"/>
</dbReference>
<dbReference type="Gene3D" id="2.40.40.20">
    <property type="match status" value="1"/>
</dbReference>
<evidence type="ECO:0000256" key="2">
    <source>
        <dbReference type="ARBA" id="ARBA00022485"/>
    </source>
</evidence>
<keyword evidence="12" id="KW-0411">Iron-sulfur</keyword>
<dbReference type="InterPro" id="IPR006657">
    <property type="entry name" value="MoPterin_dinucl-bd_dom"/>
</dbReference>
<dbReference type="GO" id="GO:0016020">
    <property type="term" value="C:membrane"/>
    <property type="evidence" value="ECO:0007669"/>
    <property type="project" value="InterPro"/>
</dbReference>
<evidence type="ECO:0000256" key="4">
    <source>
        <dbReference type="ARBA" id="ARBA00022630"/>
    </source>
</evidence>
<dbReference type="GO" id="GO:0015942">
    <property type="term" value="P:formate metabolic process"/>
    <property type="evidence" value="ECO:0007669"/>
    <property type="project" value="InterPro"/>
</dbReference>
<dbReference type="InterPro" id="IPR050123">
    <property type="entry name" value="Prok_molybdopt-oxidoreductase"/>
</dbReference>
<evidence type="ECO:0000256" key="14">
    <source>
        <dbReference type="SAM" id="Phobius"/>
    </source>
</evidence>
<keyword evidence="4" id="KW-0285">Flavoprotein</keyword>
<feature type="transmembrane region" description="Helical" evidence="14">
    <location>
        <begin position="134"/>
        <end position="155"/>
    </location>
</feature>
<evidence type="ECO:0000256" key="8">
    <source>
        <dbReference type="ARBA" id="ARBA00022737"/>
    </source>
</evidence>
<dbReference type="Gene3D" id="3.40.50.740">
    <property type="match status" value="1"/>
</dbReference>
<dbReference type="InterPro" id="IPR006963">
    <property type="entry name" value="Mopterin_OxRdtase_4Fe-4S_dom"/>
</dbReference>
<dbReference type="GO" id="GO:0022904">
    <property type="term" value="P:respiratory electron transport chain"/>
    <property type="evidence" value="ECO:0007669"/>
    <property type="project" value="TreeGrafter"/>
</dbReference>
<keyword evidence="6 14" id="KW-0812">Transmembrane</keyword>
<keyword evidence="8" id="KW-0677">Repeat</keyword>
<keyword evidence="3" id="KW-0597">Phosphoprotein</keyword>
<evidence type="ECO:0000259" key="15">
    <source>
        <dbReference type="PROSITE" id="PS51379"/>
    </source>
</evidence>
<protein>
    <submittedName>
        <fullName evidence="17">Formate dehydrogenase subunit alpha</fullName>
    </submittedName>
</protein>
<dbReference type="GO" id="GO:0003954">
    <property type="term" value="F:NADH dehydrogenase activity"/>
    <property type="evidence" value="ECO:0007669"/>
    <property type="project" value="TreeGrafter"/>
</dbReference>
<feature type="transmembrane region" description="Helical" evidence="14">
    <location>
        <begin position="295"/>
        <end position="325"/>
    </location>
</feature>
<dbReference type="SUPFAM" id="SSF50692">
    <property type="entry name" value="ADC-like"/>
    <property type="match status" value="1"/>
</dbReference>
<dbReference type="InterPro" id="IPR006656">
    <property type="entry name" value="Mopterin_OxRdtase"/>
</dbReference>
<dbReference type="PROSITE" id="PS00551">
    <property type="entry name" value="MOLYBDOPTERIN_PROK_1"/>
    <property type="match status" value="1"/>
</dbReference>
<dbReference type="Pfam" id="PF22117">
    <property type="entry name" value="Fer4_Nqo3"/>
    <property type="match status" value="1"/>
</dbReference>
<keyword evidence="10 14" id="KW-1133">Transmembrane helix</keyword>
<dbReference type="InterPro" id="IPR009010">
    <property type="entry name" value="Asp_de-COase-like_dom_sf"/>
</dbReference>
<comment type="caution">
    <text evidence="17">The sequence shown here is derived from an EMBL/GenBank/DDBJ whole genome shotgun (WGS) entry which is preliminary data.</text>
</comment>
<accession>A0A931F7M9</accession>
<dbReference type="InterPro" id="IPR006478">
    <property type="entry name" value="Formate_DH_asu"/>
</dbReference>
<dbReference type="AlphaFoldDB" id="A0A931F7M9"/>
<feature type="transmembrane region" description="Helical" evidence="14">
    <location>
        <begin position="28"/>
        <end position="46"/>
    </location>
</feature>
<dbReference type="InterPro" id="IPR017896">
    <property type="entry name" value="4Fe4S_Fe-S-bd"/>
</dbReference>
<gene>
    <name evidence="17" type="primary">fdhF</name>
    <name evidence="17" type="ORF">I0Q91_01070</name>
</gene>
<dbReference type="GO" id="GO:0055085">
    <property type="term" value="P:transmembrane transport"/>
    <property type="evidence" value="ECO:0007669"/>
    <property type="project" value="InterPro"/>
</dbReference>
<dbReference type="PROSITE" id="PS00932">
    <property type="entry name" value="MOLYBDOPTERIN_PROK_3"/>
    <property type="match status" value="1"/>
</dbReference>
<dbReference type="NCBIfam" id="TIGR01591">
    <property type="entry name" value="Fdh-alpha"/>
    <property type="match status" value="1"/>
</dbReference>
<feature type="domain" description="4Fe-4S Mo/W bis-MGD-type" evidence="16">
    <location>
        <begin position="444"/>
        <end position="499"/>
    </location>
</feature>
<feature type="transmembrane region" description="Helical" evidence="14">
    <location>
        <begin position="212"/>
        <end position="232"/>
    </location>
</feature>
<keyword evidence="13 14" id="KW-0472">Membrane</keyword>
<feature type="transmembrane region" description="Helical" evidence="14">
    <location>
        <begin position="239"/>
        <end position="259"/>
    </location>
</feature>
<organism evidence="17 18">
    <name type="scientific">Halonatronomonas betaini</name>
    <dbReference type="NCBI Taxonomy" id="2778430"/>
    <lineage>
        <taxon>Bacteria</taxon>
        <taxon>Bacillati</taxon>
        <taxon>Bacillota</taxon>
        <taxon>Clostridia</taxon>
        <taxon>Halanaerobiales</taxon>
        <taxon>Halarsenatibacteraceae</taxon>
        <taxon>Halonatronomonas</taxon>
    </lineage>
</organism>
<dbReference type="GO" id="GO:0046872">
    <property type="term" value="F:metal ion binding"/>
    <property type="evidence" value="ECO:0007669"/>
    <property type="project" value="UniProtKB-KW"/>
</dbReference>
<dbReference type="RefSeq" id="WP_270452303.1">
    <property type="nucleotide sequence ID" value="NZ_JADPIE010000001.1"/>
</dbReference>
<dbReference type="Proteomes" id="UP000621436">
    <property type="component" value="Unassembled WGS sequence"/>
</dbReference>
<evidence type="ECO:0000256" key="9">
    <source>
        <dbReference type="ARBA" id="ARBA00022967"/>
    </source>
</evidence>
<sequence length="1129" mass="123863">MKEPTGVTPSVKRKPDPLSYSELTEDQVMLRTFIAMCIPAILAVFAMGTMALFNILAAVITAVVCHYIIKKLELQDNTKLDESTYQSPYSALVAGMIVGLCMGEFSPYWITAIVSAVTMVGFKWGQEKYFGRKIINPAAGAKMLVLLLITFMWFLPDNLSAGMLFYPEHLDYNLLTKEGFEGALALTEAMGLYGTANLSVPESLLLFKSHGWIGGASSVAVIASGVLLAYWIKLKWRITVSFLGGMAVLATAIALINGGSVVDRVAFHVFAGSVIFLAFYMATEPQTTPSTFKGQYIFGGILAILTMGLTLVGLYGASFVALVILNPYAPYIDRIGLKDPFPKGKNVFSPGKNLPREKDETSPVMTYDESKCIMCQRCVKACDEIHEKGILGLADRGSNIFTTAGLGERGFSECDGDGQCFELCPTGALAQKHTDNLARKWEAENVVNTICSNCGTGCNIRAYVQNNRLTRVESVVTDPNNGSLCIKGRFGNTYVDSTDRLLYPMMKRGDEFVPVTWDKALDIISSKLSSIKEEFGPDAIAGVASAKSTNEESYLFQKFMRTAIGTNNIDSSTRLCDIPSAKALEEAFGCGAMTNSITELEYADCILVIGSNTTASHPVVAQYIKKAVRQHGADLIVIDPKEIELTKWATKWIRPKNGSDLAVINGMMNVIKESGLEDQEFIDSKTEGYADFIDSLSEYTPEKVSEMSEVPVEELEETAKLFAGAEKSSIVFATGMTQQENGTDNVRALANLSLMTGNIGKESTGLNQLQGQNNIQGINDMGALPDHLPGYINISKQEVLSTFSNKWDIKLPEEPGLTLIDMMDEAAAGNLKSMIVMGSNLLLSEPNRVKTEMALDNLDFLVVVDPFMTETAEKADLILPAAISLEKEGTFTNTERRIQKLSQAMNKPGKVKADWEIIAAMSKALGYPLNYNAPENIMDEIASVTPLYRGVSYRKLGLEGIQWPIKDGFEGTPYLYKDRFLTENGKAKFKTVNYKEPEVQPTKDFPYLLLTGRSLFHVRTGSMTRKSEVLKAQVNTAYLEINPEDAERLDISDNEDIKVSSKIGEIVVKAKLSHKVKPGSVFLPIHFSESAANKLTDVKFDKKSGTPALKRAICQVEKISEEEKSLMYS</sequence>
<keyword evidence="2" id="KW-0004">4Fe-4S</keyword>
<evidence type="ECO:0000256" key="1">
    <source>
        <dbReference type="ARBA" id="ARBA00022448"/>
    </source>
</evidence>
<evidence type="ECO:0000256" key="3">
    <source>
        <dbReference type="ARBA" id="ARBA00022553"/>
    </source>
</evidence>
<dbReference type="PANTHER" id="PTHR43105:SF10">
    <property type="entry name" value="NADH-QUINONE OXIDOREDUCTASE SUBUNIT G"/>
    <property type="match status" value="1"/>
</dbReference>
<dbReference type="Pfam" id="PF01568">
    <property type="entry name" value="Molydop_binding"/>
    <property type="match status" value="1"/>
</dbReference>
<proteinExistence type="predicted"/>
<dbReference type="PANTHER" id="PTHR43105">
    <property type="entry name" value="RESPIRATORY NITRATE REDUCTASE"/>
    <property type="match status" value="1"/>
</dbReference>
<keyword evidence="18" id="KW-1185">Reference proteome</keyword>
<evidence type="ECO:0000256" key="10">
    <source>
        <dbReference type="ARBA" id="ARBA00022989"/>
    </source>
</evidence>
<feature type="transmembrane region" description="Helical" evidence="14">
    <location>
        <begin position="265"/>
        <end position="283"/>
    </location>
</feature>
<dbReference type="Gene3D" id="2.20.25.90">
    <property type="entry name" value="ADC-like domains"/>
    <property type="match status" value="1"/>
</dbReference>
<dbReference type="SMART" id="SM00926">
    <property type="entry name" value="Molybdop_Fe4S4"/>
    <property type="match status" value="1"/>
</dbReference>
<evidence type="ECO:0000256" key="13">
    <source>
        <dbReference type="ARBA" id="ARBA00023136"/>
    </source>
</evidence>
<dbReference type="FunFam" id="3.30.70.20:FF:000035">
    <property type="entry name" value="Iron hydrogenase 1"/>
    <property type="match status" value="1"/>
</dbReference>
<evidence type="ECO:0000256" key="11">
    <source>
        <dbReference type="ARBA" id="ARBA00023004"/>
    </source>
</evidence>
<dbReference type="InterPro" id="IPR004338">
    <property type="entry name" value="NqrB/RnfD"/>
</dbReference>
<dbReference type="Pfam" id="PF04879">
    <property type="entry name" value="Molybdop_Fe4S4"/>
    <property type="match status" value="1"/>
</dbReference>
<evidence type="ECO:0000313" key="18">
    <source>
        <dbReference type="Proteomes" id="UP000621436"/>
    </source>
</evidence>
<evidence type="ECO:0000256" key="12">
    <source>
        <dbReference type="ARBA" id="ARBA00023014"/>
    </source>
</evidence>
<feature type="domain" description="4Fe-4S ferredoxin-type" evidence="15">
    <location>
        <begin position="363"/>
        <end position="382"/>
    </location>
</feature>
<feature type="transmembrane region" description="Helical" evidence="14">
    <location>
        <begin position="51"/>
        <end position="69"/>
    </location>
</feature>
<name>A0A931F7M9_9FIRM</name>
<dbReference type="SUPFAM" id="SSF54862">
    <property type="entry name" value="4Fe-4S ferredoxins"/>
    <property type="match status" value="1"/>
</dbReference>
<evidence type="ECO:0000256" key="5">
    <source>
        <dbReference type="ARBA" id="ARBA00022643"/>
    </source>
</evidence>
<keyword evidence="7" id="KW-0479">Metal-binding</keyword>
<dbReference type="InterPro" id="IPR027467">
    <property type="entry name" value="MopterinOxRdtase_cofactor_BS"/>
</dbReference>
<keyword evidence="1" id="KW-0813">Transport</keyword>